<organism evidence="6 7">
    <name type="scientific">Paramuricea clavata</name>
    <name type="common">Red gorgonian</name>
    <name type="synonym">Violescent sea-whip</name>
    <dbReference type="NCBI Taxonomy" id="317549"/>
    <lineage>
        <taxon>Eukaryota</taxon>
        <taxon>Metazoa</taxon>
        <taxon>Cnidaria</taxon>
        <taxon>Anthozoa</taxon>
        <taxon>Octocorallia</taxon>
        <taxon>Malacalcyonacea</taxon>
        <taxon>Plexauridae</taxon>
        <taxon>Paramuricea</taxon>
    </lineage>
</organism>
<dbReference type="Gene3D" id="3.30.1370.10">
    <property type="entry name" value="K Homology domain, type 1"/>
    <property type="match status" value="1"/>
</dbReference>
<name>A0A7D9J772_PARCT</name>
<dbReference type="Pfam" id="PF00013">
    <property type="entry name" value="KH_1"/>
    <property type="match status" value="1"/>
</dbReference>
<evidence type="ECO:0000256" key="3">
    <source>
        <dbReference type="ARBA" id="ARBA00023043"/>
    </source>
</evidence>
<dbReference type="GO" id="GO:0005737">
    <property type="term" value="C:cytoplasm"/>
    <property type="evidence" value="ECO:0007669"/>
    <property type="project" value="TreeGrafter"/>
</dbReference>
<dbReference type="AlphaFoldDB" id="A0A7D9J772"/>
<dbReference type="GO" id="GO:0045087">
    <property type="term" value="P:innate immune response"/>
    <property type="evidence" value="ECO:0007669"/>
    <property type="project" value="TreeGrafter"/>
</dbReference>
<dbReference type="InterPro" id="IPR047373">
    <property type="entry name" value="KH-I_MASK"/>
</dbReference>
<dbReference type="PROSITE" id="PS50084">
    <property type="entry name" value="KH_TYPE_1"/>
    <property type="match status" value="1"/>
</dbReference>
<feature type="compositionally biased region" description="Polar residues" evidence="5">
    <location>
        <begin position="168"/>
        <end position="179"/>
    </location>
</feature>
<dbReference type="Gene3D" id="1.10.150.50">
    <property type="entry name" value="Transcription Factor, Ets-1"/>
    <property type="match status" value="1"/>
</dbReference>
<dbReference type="PROSITE" id="PS50105">
    <property type="entry name" value="SAM_DOMAIN"/>
    <property type="match status" value="1"/>
</dbReference>
<protein>
    <submittedName>
        <fullName evidence="6">Ankyrin repeat domain-containing 17-like</fullName>
    </submittedName>
</protein>
<dbReference type="Proteomes" id="UP001152795">
    <property type="component" value="Unassembled WGS sequence"/>
</dbReference>
<dbReference type="SMART" id="SM00322">
    <property type="entry name" value="KH"/>
    <property type="match status" value="1"/>
</dbReference>
<dbReference type="InterPro" id="IPR013761">
    <property type="entry name" value="SAM/pointed_sf"/>
</dbReference>
<feature type="compositionally biased region" description="Polar residues" evidence="5">
    <location>
        <begin position="529"/>
        <end position="552"/>
    </location>
</feature>
<evidence type="ECO:0000256" key="2">
    <source>
        <dbReference type="ARBA" id="ARBA00022737"/>
    </source>
</evidence>
<dbReference type="InterPro" id="IPR001660">
    <property type="entry name" value="SAM"/>
</dbReference>
<dbReference type="GO" id="GO:0003723">
    <property type="term" value="F:RNA binding"/>
    <property type="evidence" value="ECO:0007669"/>
    <property type="project" value="UniProtKB-UniRule"/>
</dbReference>
<keyword evidence="3" id="KW-0040">ANK repeat</keyword>
<evidence type="ECO:0000313" key="6">
    <source>
        <dbReference type="EMBL" id="CAB4023567.1"/>
    </source>
</evidence>
<feature type="compositionally biased region" description="Polar residues" evidence="5">
    <location>
        <begin position="216"/>
        <end position="225"/>
    </location>
</feature>
<dbReference type="PANTHER" id="PTHR23206">
    <property type="entry name" value="MASK PROTEIN"/>
    <property type="match status" value="1"/>
</dbReference>
<evidence type="ECO:0000256" key="4">
    <source>
        <dbReference type="ARBA" id="ARBA00023054"/>
    </source>
</evidence>
<dbReference type="SUPFAM" id="SSF47769">
    <property type="entry name" value="SAM/Pointed domain"/>
    <property type="match status" value="1"/>
</dbReference>
<proteinExistence type="inferred from homology"/>
<dbReference type="CDD" id="cd22404">
    <property type="entry name" value="KH-I_MASK"/>
    <property type="match status" value="1"/>
</dbReference>
<feature type="compositionally biased region" description="Low complexity" evidence="5">
    <location>
        <begin position="182"/>
        <end position="197"/>
    </location>
</feature>
<feature type="compositionally biased region" description="Low complexity" evidence="5">
    <location>
        <begin position="462"/>
        <end position="487"/>
    </location>
</feature>
<dbReference type="Pfam" id="PF00536">
    <property type="entry name" value="SAM_1"/>
    <property type="match status" value="1"/>
</dbReference>
<evidence type="ECO:0000256" key="1">
    <source>
        <dbReference type="ARBA" id="ARBA00007662"/>
    </source>
</evidence>
<dbReference type="InterPro" id="IPR004087">
    <property type="entry name" value="KH_dom"/>
</dbReference>
<dbReference type="PANTHER" id="PTHR23206:SF8">
    <property type="entry name" value="ANKYRIN REPEAT AND KH DOMAIN-CONTAINING 1"/>
    <property type="match status" value="1"/>
</dbReference>
<dbReference type="EMBL" id="CACRXK020012563">
    <property type="protein sequence ID" value="CAB4023567.1"/>
    <property type="molecule type" value="Genomic_DNA"/>
</dbReference>
<dbReference type="InterPro" id="IPR004088">
    <property type="entry name" value="KH_dom_type_1"/>
</dbReference>
<evidence type="ECO:0000256" key="5">
    <source>
        <dbReference type="SAM" id="MobiDB-lite"/>
    </source>
</evidence>
<sequence length="726" mass="77578">MYTSTSRISDISPITVATAAAQCVTVTLTTTSPVMSSSTTHSRIKASPRSWRGRKHDEGWNVVIRRSKKLSVPSSVISRVIGRGGCNVNAIRDATGAHVDIDTSNQKATGTCTVTIKGAVESTRQAHHLILTLIKDPECDINDHLPRVKHSQHTPTSHRLTFEIPAASTHSTAQETSRVSRVPATSVSPNTSSSPVAIPASRDTTYSRPEKRPRPASTSVSSSHLPGNVRWASPTYQAPAKTTSVSEYMLKQPGSVPEDPPTISGRLTLSGRSPAARQLVFPSDSSPPSAQSVQTTRLTSSTIHVTSSTTRVTSSTTRVTSSANRMSSSTTRVTSSKTSVTSSTTRVTSSSEYRSSKLLSYSNVAGGVVPANGDESSVVELSDDGLNGAALPPVISSILSQVCQTRSPIVWNEGYYPKSIPENEDLLESIGESGESSQPLSIATSGGLFKPLPHEVSPPNPSSTSPASSSSPVVNTTPSPPTAMATAVEEKPIQPIGTERAAHRRTNTSPSPTLTGVPPLISSEGTGGTTNSVWSYHRNTSPSLAWPTTSLDNRAMPSPPLVAMDTSTSPRPIPSSAILPARSDASLQEFLERLGLSNYLALFQKNEIDLEALLLMNEEDCSEIGLPKGPSTRLLNSIRRMYSPPVFSRHDVYRPEIPYTVVRPNYPCTVRSSPVRANMTWRQPLPHRPVLLQPQGVPNGSIPNSPEMYNGGHVSGVWNAWSRTAI</sequence>
<dbReference type="InterPro" id="IPR051631">
    <property type="entry name" value="Ankyrin-KH/SAM_domain"/>
</dbReference>
<dbReference type="SUPFAM" id="SSF54791">
    <property type="entry name" value="Eukaryotic type KH-domain (KH-domain type I)"/>
    <property type="match status" value="1"/>
</dbReference>
<keyword evidence="2" id="KW-0677">Repeat</keyword>
<gene>
    <name evidence="6" type="ORF">PACLA_8A078808</name>
</gene>
<comment type="similarity">
    <text evidence="1">Belongs to the BicC family.</text>
</comment>
<feature type="region of interest" description="Disordered" evidence="5">
    <location>
        <begin position="168"/>
        <end position="236"/>
    </location>
</feature>
<dbReference type="InterPro" id="IPR036612">
    <property type="entry name" value="KH_dom_type_1_sf"/>
</dbReference>
<keyword evidence="4" id="KW-0175">Coiled coil</keyword>
<feature type="region of interest" description="Disordered" evidence="5">
    <location>
        <begin position="429"/>
        <end position="577"/>
    </location>
</feature>
<dbReference type="SMART" id="SM00454">
    <property type="entry name" value="SAM"/>
    <property type="match status" value="1"/>
</dbReference>
<accession>A0A7D9J772</accession>
<evidence type="ECO:0000313" key="7">
    <source>
        <dbReference type="Proteomes" id="UP001152795"/>
    </source>
</evidence>
<keyword evidence="7" id="KW-1185">Reference proteome</keyword>
<dbReference type="OrthoDB" id="10071877at2759"/>
<reference evidence="6" key="1">
    <citation type="submission" date="2020-04" db="EMBL/GenBank/DDBJ databases">
        <authorList>
            <person name="Alioto T."/>
            <person name="Alioto T."/>
            <person name="Gomez Garrido J."/>
        </authorList>
    </citation>
    <scope>NUCLEOTIDE SEQUENCE</scope>
    <source>
        <strain evidence="6">A484AB</strain>
    </source>
</reference>
<comment type="caution">
    <text evidence="6">The sequence shown here is derived from an EMBL/GenBank/DDBJ whole genome shotgun (WGS) entry which is preliminary data.</text>
</comment>